<dbReference type="Gene3D" id="6.20.50.100">
    <property type="match status" value="5"/>
</dbReference>
<feature type="domain" description="Trimeric autotransporter adhesin YadA-like stalk" evidence="4">
    <location>
        <begin position="591"/>
        <end position="629"/>
    </location>
</feature>
<feature type="domain" description="Trimeric autotransporter adhesin YadA-like stalk" evidence="4">
    <location>
        <begin position="1018"/>
        <end position="1059"/>
    </location>
</feature>
<sequence>MAAKASFPLALTAFAVAGTVSLPPMASAGGILVGDGFSYNPGTSTVDANSIFIGASGSAANASVAVGYGSSANTTSAALGYQAAADKSGIAIGYGTDNTEGYGFAGGYQAIAKKNGVAVGYQATSASNGVAIGSGAQAGTNDVVIGSNSATHALSNANTMYFSGSPAAGINYSTGARFAVGSVGNERQIQNVAPGVISGSSTDAINGSQLYGAVVGINNVGSSTASLLGGTTAYNGSTGSLSGFAVTIAGTTYTSVTSAIQAAATVPNYGWNLKSNGDTATAVASGDTLTVNSGSSGNLAISRNRNTLTFDLAPNVTATSLTTGNTSLATNGLTIANGPSVLATGIDAGGNAVSHVAAGSLSATSTDATNGAQLYATNQAVAAAAATAAKGIKVQANGDTATQVAPGGTVQFKDGTNVKVTRNGTDVTISTSDTLTATSLTTGNATLTTNGLAIANGPSVLATGIDAGGKAVTNLAAGSLSATSTDATNGAQLYATNQAVAAVTATAAKGFNLQANGDTATQVAPGGTVQLLDGTNVKVIRNGSNVTVSTANDLTATSLTTGNAVMNTGGFSLSGGPSVTTTGIYAGNKVVTGVANGAVGVTSSDAVNGAQLYAVNQTAAAAAATAAQGFNLQANGDTATQVAPGGTVQFKNGQNIKITRNGGDVTVSTADDLTATSLTTGNAVMNTGGFSITGGPSILATGIFAANKTMTGVAAGSLSATSTDATNGAQLYATNQAVAAVTATAAKGFNLQANGDTATQVAPGGTVQFKDGTNIKVTRNGGDVTVSTSDTLTATSVTTGNATLTTNGLTIANGPSVTASGIDAGGKAVTNIATGTLSSTSTDAVTGAQLYATNQTVAGLVTTVTNSAGVVQRGSTPNTIVLTAAGGTPGNPGAAQTLTNVAAGSLSATSTDAVNGSQLYATNTNVGQLRDAVDGLTKSDALSLKYVAGSNGKATNTVVLTGDGSGAAVRVTNVAAGTADGDAVNYGQVKNLVSYDTDGNGNRTGSITLAGPNGAPVRIGNLADGVNGGDAATVRQLNRVRSDSMAYTDTRIAEVQSANQSAFNALSSNIRDVRNEARAGIASAMAMTNSAMPSASGRLTYAVNAATYQGAAAVGGSFAYRFDTSVPLAFTGSVGGSSGYVGGRVGITGEL</sequence>
<evidence type="ECO:0000313" key="6">
    <source>
        <dbReference type="Proteomes" id="UP001231124"/>
    </source>
</evidence>
<feature type="domain" description="Trimeric autotransporter adhesin YadA-like stalk" evidence="4">
    <location>
        <begin position="354"/>
        <end position="392"/>
    </location>
</feature>
<dbReference type="Gene3D" id="6.10.250.2040">
    <property type="match status" value="1"/>
</dbReference>
<feature type="domain" description="Trimeric autotransporter adhesin YadA-like stalk" evidence="4">
    <location>
        <begin position="188"/>
        <end position="231"/>
    </location>
</feature>
<dbReference type="Gene3D" id="1.20.5.170">
    <property type="match status" value="3"/>
</dbReference>
<dbReference type="EMBL" id="JAUSVP010000003">
    <property type="protein sequence ID" value="MDQ0446771.1"/>
    <property type="molecule type" value="Genomic_DNA"/>
</dbReference>
<dbReference type="Gene3D" id="2.20.70.140">
    <property type="match status" value="5"/>
</dbReference>
<evidence type="ECO:0000256" key="1">
    <source>
        <dbReference type="ARBA" id="ARBA00022448"/>
    </source>
</evidence>
<dbReference type="RefSeq" id="WP_238201552.1">
    <property type="nucleotide sequence ID" value="NZ_BPQE01000004.1"/>
</dbReference>
<feature type="domain" description="Trimeric autotransporter adhesin YadA-like stalk" evidence="4">
    <location>
        <begin position="711"/>
        <end position="747"/>
    </location>
</feature>
<keyword evidence="1" id="KW-0813">Transport</keyword>
<feature type="domain" description="Trimeric autotransporter adhesin YadA-like stalk" evidence="4">
    <location>
        <begin position="829"/>
        <end position="867"/>
    </location>
</feature>
<dbReference type="Pfam" id="PF05662">
    <property type="entry name" value="YadA_stalk"/>
    <property type="match status" value="9"/>
</dbReference>
<keyword evidence="6" id="KW-1185">Reference proteome</keyword>
<evidence type="ECO:0000313" key="5">
    <source>
        <dbReference type="EMBL" id="MDQ0446771.1"/>
    </source>
</evidence>
<dbReference type="InterPro" id="IPR008635">
    <property type="entry name" value="Coiled_stalk_dom"/>
</dbReference>
<feature type="signal peptide" evidence="3">
    <location>
        <begin position="1"/>
        <end position="17"/>
    </location>
</feature>
<protein>
    <submittedName>
        <fullName evidence="5">Autotransporter adhesin</fullName>
    </submittedName>
</protein>
<reference evidence="5 6" key="1">
    <citation type="submission" date="2023-07" db="EMBL/GenBank/DDBJ databases">
        <title>Genomic Encyclopedia of Type Strains, Phase IV (KMG-IV): sequencing the most valuable type-strain genomes for metagenomic binning, comparative biology and taxonomic classification.</title>
        <authorList>
            <person name="Goeker M."/>
        </authorList>
    </citation>
    <scope>NUCLEOTIDE SEQUENCE [LARGE SCALE GENOMIC DNA]</scope>
    <source>
        <strain evidence="5 6">DSM 19013</strain>
    </source>
</reference>
<evidence type="ECO:0000256" key="2">
    <source>
        <dbReference type="ARBA" id="ARBA00022927"/>
    </source>
</evidence>
<evidence type="ECO:0000256" key="3">
    <source>
        <dbReference type="SAM" id="SignalP"/>
    </source>
</evidence>
<feature type="domain" description="Trimeric autotransporter adhesin YadA-like stalk" evidence="4">
    <location>
        <begin position="970"/>
        <end position="1002"/>
    </location>
</feature>
<feature type="domain" description="Trimeric autotransporter adhesin YadA-like stalk" evidence="4">
    <location>
        <begin position="472"/>
        <end position="509"/>
    </location>
</feature>
<keyword evidence="3" id="KW-0732">Signal</keyword>
<proteinExistence type="predicted"/>
<comment type="caution">
    <text evidence="5">The sequence shown here is derived from an EMBL/GenBank/DDBJ whole genome shotgun (WGS) entry which is preliminary data.</text>
</comment>
<accession>A0ABU0HZ68</accession>
<name>A0ABU0HZ68_9HYPH</name>
<feature type="domain" description="Trimeric autotransporter adhesin YadA-like stalk" evidence="4">
    <location>
        <begin position="898"/>
        <end position="940"/>
    </location>
</feature>
<keyword evidence="2" id="KW-0653">Protein transport</keyword>
<dbReference type="Gene3D" id="2.150.10.10">
    <property type="entry name" value="Serralysin-like metalloprotease, C-terminal"/>
    <property type="match status" value="1"/>
</dbReference>
<dbReference type="InterPro" id="IPR045584">
    <property type="entry name" value="Pilin-like"/>
</dbReference>
<dbReference type="SUPFAM" id="SSF54523">
    <property type="entry name" value="Pili subunits"/>
    <property type="match status" value="1"/>
</dbReference>
<evidence type="ECO:0000259" key="4">
    <source>
        <dbReference type="Pfam" id="PF05662"/>
    </source>
</evidence>
<dbReference type="SUPFAM" id="SSF101967">
    <property type="entry name" value="Adhesin YadA, collagen-binding domain"/>
    <property type="match status" value="7"/>
</dbReference>
<organism evidence="5 6">
    <name type="scientific">Methylobacterium aerolatum</name>
    <dbReference type="NCBI Taxonomy" id="418708"/>
    <lineage>
        <taxon>Bacteria</taxon>
        <taxon>Pseudomonadati</taxon>
        <taxon>Pseudomonadota</taxon>
        <taxon>Alphaproteobacteria</taxon>
        <taxon>Hyphomicrobiales</taxon>
        <taxon>Methylobacteriaceae</taxon>
        <taxon>Methylobacterium</taxon>
    </lineage>
</organism>
<gene>
    <name evidence="5" type="ORF">QO012_001262</name>
</gene>
<dbReference type="Proteomes" id="UP001231124">
    <property type="component" value="Unassembled WGS sequence"/>
</dbReference>
<feature type="chain" id="PRO_5046982211" evidence="3">
    <location>
        <begin position="18"/>
        <end position="1151"/>
    </location>
</feature>
<dbReference type="Gene3D" id="3.30.1300.30">
    <property type="entry name" value="GSPII I/J protein-like"/>
    <property type="match status" value="1"/>
</dbReference>
<dbReference type="InterPro" id="IPR011049">
    <property type="entry name" value="Serralysin-like_metalloprot_C"/>
</dbReference>